<protein>
    <recommendedName>
        <fullName evidence="5">UPF0173 metal-dependent hydrolase PSTEL_05955</fullName>
    </recommendedName>
</protein>
<proteinExistence type="inferred from homology"/>
<dbReference type="PANTHER" id="PTHR43546:SF3">
    <property type="entry name" value="UPF0173 METAL-DEPENDENT HYDROLASE MJ1163"/>
    <property type="match status" value="1"/>
</dbReference>
<dbReference type="HOGENOM" id="CLU_070010_4_1_9"/>
<dbReference type="RefSeq" id="WP_038694076.1">
    <property type="nucleotide sequence ID" value="NZ_CP009286.1"/>
</dbReference>
<keyword evidence="1 5" id="KW-0378">Hydrolase</keyword>
<dbReference type="SMART" id="SM00849">
    <property type="entry name" value="Lactamase_B"/>
    <property type="match status" value="1"/>
</dbReference>
<name>A0A089LU07_9BACL</name>
<evidence type="ECO:0000256" key="1">
    <source>
        <dbReference type="ARBA" id="ARBA00022801"/>
    </source>
</evidence>
<evidence type="ECO:0000259" key="6">
    <source>
        <dbReference type="SMART" id="SM00849"/>
    </source>
</evidence>
<comment type="function">
    <text evidence="3">Counteracts the endogenous Pycsar antiviral defense system. Phosphodiesterase that enables metal-dependent hydrolysis of host cyclic nucleotide Pycsar defense signals such as cCMP and cUMP.</text>
</comment>
<dbReference type="SUPFAM" id="SSF56281">
    <property type="entry name" value="Metallo-hydrolase/oxidoreductase"/>
    <property type="match status" value="1"/>
</dbReference>
<reference evidence="7 8" key="1">
    <citation type="submission" date="2014-08" db="EMBL/GenBank/DDBJ databases">
        <title>Comparative genomics of the Paenibacillus odorifer group.</title>
        <authorList>
            <person name="den Bakker H.C."/>
            <person name="Tsai Y.-C."/>
            <person name="Martin N."/>
            <person name="Korlach J."/>
            <person name="Wiedmann M."/>
        </authorList>
    </citation>
    <scope>NUCLEOTIDE SEQUENCE [LARGE SCALE GENOMIC DNA]</scope>
    <source>
        <strain evidence="7 8">DSM 14472</strain>
    </source>
</reference>
<evidence type="ECO:0000256" key="3">
    <source>
        <dbReference type="ARBA" id="ARBA00034301"/>
    </source>
</evidence>
<comment type="catalytic activity">
    <reaction evidence="4">
        <text>3',5'-cyclic UMP + H2O = UMP + H(+)</text>
        <dbReference type="Rhea" id="RHEA:70575"/>
        <dbReference type="ChEBI" id="CHEBI:15377"/>
        <dbReference type="ChEBI" id="CHEBI:15378"/>
        <dbReference type="ChEBI" id="CHEBI:57865"/>
        <dbReference type="ChEBI" id="CHEBI:184387"/>
    </reaction>
    <physiologicalReaction direction="left-to-right" evidence="4">
        <dbReference type="Rhea" id="RHEA:70576"/>
    </physiologicalReaction>
</comment>
<dbReference type="Proteomes" id="UP000029507">
    <property type="component" value="Chromosome"/>
</dbReference>
<dbReference type="STRING" id="169760.PSTEL_05955"/>
<organism evidence="7 8">
    <name type="scientific">Paenibacillus stellifer</name>
    <dbReference type="NCBI Taxonomy" id="169760"/>
    <lineage>
        <taxon>Bacteria</taxon>
        <taxon>Bacillati</taxon>
        <taxon>Bacillota</taxon>
        <taxon>Bacilli</taxon>
        <taxon>Bacillales</taxon>
        <taxon>Paenibacillaceae</taxon>
        <taxon>Paenibacillus</taxon>
    </lineage>
</organism>
<dbReference type="GO" id="GO:0016787">
    <property type="term" value="F:hydrolase activity"/>
    <property type="evidence" value="ECO:0007669"/>
    <property type="project" value="UniProtKB-UniRule"/>
</dbReference>
<dbReference type="InterPro" id="IPR050114">
    <property type="entry name" value="UPF0173_UPF0282_UlaG_hydrolase"/>
</dbReference>
<comment type="catalytic activity">
    <reaction evidence="2">
        <text>3',5'-cyclic CMP + H2O = CMP + H(+)</text>
        <dbReference type="Rhea" id="RHEA:72675"/>
        <dbReference type="ChEBI" id="CHEBI:15377"/>
        <dbReference type="ChEBI" id="CHEBI:15378"/>
        <dbReference type="ChEBI" id="CHEBI:58003"/>
        <dbReference type="ChEBI" id="CHEBI:60377"/>
    </reaction>
    <physiologicalReaction direction="left-to-right" evidence="2">
        <dbReference type="Rhea" id="RHEA:72676"/>
    </physiologicalReaction>
</comment>
<dbReference type="NCBIfam" id="NF001911">
    <property type="entry name" value="PRK00685.1"/>
    <property type="match status" value="1"/>
</dbReference>
<evidence type="ECO:0000256" key="5">
    <source>
        <dbReference type="HAMAP-Rule" id="MF_00457"/>
    </source>
</evidence>
<evidence type="ECO:0000313" key="7">
    <source>
        <dbReference type="EMBL" id="AIQ62713.1"/>
    </source>
</evidence>
<dbReference type="InterPro" id="IPR022877">
    <property type="entry name" value="UPF0173"/>
</dbReference>
<feature type="domain" description="Metallo-beta-lactamase" evidence="6">
    <location>
        <begin position="7"/>
        <end position="191"/>
    </location>
</feature>
<dbReference type="KEGG" id="pste:PSTEL_05955"/>
<accession>A0A089LU07</accession>
<dbReference type="PANTHER" id="PTHR43546">
    <property type="entry name" value="UPF0173 METAL-DEPENDENT HYDROLASE MJ1163-RELATED"/>
    <property type="match status" value="1"/>
</dbReference>
<keyword evidence="8" id="KW-1185">Reference proteome</keyword>
<sequence length="227" mass="24529">MKLTYYGHSALLVESAEASVIIDPFLSGNPASGADPKDIKVDAVLLTHGHSDHLGDAVEIAKNNDCPIFGVYELADYCQDKGAKVQHMNIGGATSYHGFTIKYTPALHSSSIKEGDTWIYLGEPAGILLTLEGKTLYHAGDTALFGDMRLIGERHAIDAAFLPIGDMLTMGPDDALLAARWLRAGKVIPVHYNTFPAIKQDGTQFCDRLKQEGIEGYPLKPGESLET</sequence>
<dbReference type="AlphaFoldDB" id="A0A089LU07"/>
<comment type="similarity">
    <text evidence="5">Belongs to the UPF0173 family.</text>
</comment>
<dbReference type="EMBL" id="CP009286">
    <property type="protein sequence ID" value="AIQ62713.1"/>
    <property type="molecule type" value="Genomic_DNA"/>
</dbReference>
<dbReference type="HAMAP" id="MF_00457">
    <property type="entry name" value="UPF0173"/>
    <property type="match status" value="1"/>
</dbReference>
<gene>
    <name evidence="7" type="ORF">PSTEL_05955</name>
</gene>
<dbReference type="Pfam" id="PF12706">
    <property type="entry name" value="Lactamase_B_2"/>
    <property type="match status" value="1"/>
</dbReference>
<dbReference type="InterPro" id="IPR001279">
    <property type="entry name" value="Metallo-B-lactamas"/>
</dbReference>
<dbReference type="OrthoDB" id="9789133at2"/>
<evidence type="ECO:0000256" key="2">
    <source>
        <dbReference type="ARBA" id="ARBA00034221"/>
    </source>
</evidence>
<evidence type="ECO:0000256" key="4">
    <source>
        <dbReference type="ARBA" id="ARBA00048505"/>
    </source>
</evidence>
<dbReference type="InterPro" id="IPR036866">
    <property type="entry name" value="RibonucZ/Hydroxyglut_hydro"/>
</dbReference>
<evidence type="ECO:0000313" key="8">
    <source>
        <dbReference type="Proteomes" id="UP000029507"/>
    </source>
</evidence>
<dbReference type="Gene3D" id="3.60.15.10">
    <property type="entry name" value="Ribonuclease Z/Hydroxyacylglutathione hydrolase-like"/>
    <property type="match status" value="1"/>
</dbReference>